<comment type="caution">
    <text evidence="1">The sequence shown here is derived from an EMBL/GenBank/DDBJ whole genome shotgun (WGS) entry which is preliminary data.</text>
</comment>
<evidence type="ECO:0000313" key="2">
    <source>
        <dbReference type="Proteomes" id="UP000198431"/>
    </source>
</evidence>
<sequence>MKISIKNSKFQLKHGEVLPRITRINTNKIRENSCNSWQKKLLQKKIPNPNRKIGIWNFILEFKSG</sequence>
<reference evidence="1 2" key="1">
    <citation type="submission" date="2016-11" db="EMBL/GenBank/DDBJ databases">
        <title>Whole genomes of Flavobacteriaceae.</title>
        <authorList>
            <person name="Stine C."/>
            <person name="Li C."/>
            <person name="Tadesse D."/>
        </authorList>
    </citation>
    <scope>NUCLEOTIDE SEQUENCE [LARGE SCALE GENOMIC DNA]</scope>
    <source>
        <strain evidence="1 2">ATCC 19366</strain>
    </source>
</reference>
<proteinExistence type="predicted"/>
<name>A0AB36NZ32_9FLAO</name>
<protein>
    <submittedName>
        <fullName evidence="1">Uncharacterized protein</fullName>
    </submittedName>
</protein>
<gene>
    <name evidence="1" type="ORF">B0A72_14020</name>
</gene>
<organism evidence="1 2">
    <name type="scientific">Flavobacterium pectinovorum</name>
    <dbReference type="NCBI Taxonomy" id="29533"/>
    <lineage>
        <taxon>Bacteria</taxon>
        <taxon>Pseudomonadati</taxon>
        <taxon>Bacteroidota</taxon>
        <taxon>Flavobacteriia</taxon>
        <taxon>Flavobacteriales</taxon>
        <taxon>Flavobacteriaceae</taxon>
        <taxon>Flavobacterium</taxon>
    </lineage>
</organism>
<dbReference type="EMBL" id="MUHB01000011">
    <property type="protein sequence ID" value="OXB03996.1"/>
    <property type="molecule type" value="Genomic_DNA"/>
</dbReference>
<evidence type="ECO:0000313" key="1">
    <source>
        <dbReference type="EMBL" id="OXB03996.1"/>
    </source>
</evidence>
<dbReference type="AlphaFoldDB" id="A0AB36NZ32"/>
<dbReference type="Proteomes" id="UP000198431">
    <property type="component" value="Unassembled WGS sequence"/>
</dbReference>
<accession>A0AB36NZ32</accession>